<organism evidence="1 2">
    <name type="scientific">Eleusine coracana subsp. coracana</name>
    <dbReference type="NCBI Taxonomy" id="191504"/>
    <lineage>
        <taxon>Eukaryota</taxon>
        <taxon>Viridiplantae</taxon>
        <taxon>Streptophyta</taxon>
        <taxon>Embryophyta</taxon>
        <taxon>Tracheophyta</taxon>
        <taxon>Spermatophyta</taxon>
        <taxon>Magnoliopsida</taxon>
        <taxon>Liliopsida</taxon>
        <taxon>Poales</taxon>
        <taxon>Poaceae</taxon>
        <taxon>PACMAD clade</taxon>
        <taxon>Chloridoideae</taxon>
        <taxon>Cynodonteae</taxon>
        <taxon>Eleusininae</taxon>
        <taxon>Eleusine</taxon>
    </lineage>
</organism>
<keyword evidence="2" id="KW-1185">Reference proteome</keyword>
<reference evidence="1" key="2">
    <citation type="submission" date="2021-12" db="EMBL/GenBank/DDBJ databases">
        <title>Resequencing data analysis of finger millet.</title>
        <authorList>
            <person name="Hatakeyama M."/>
            <person name="Aluri S."/>
            <person name="Balachadran M.T."/>
            <person name="Sivarajan S.R."/>
            <person name="Poveda L."/>
            <person name="Shimizu-Inatsugi R."/>
            <person name="Schlapbach R."/>
            <person name="Sreeman S.M."/>
            <person name="Shimizu K.K."/>
        </authorList>
    </citation>
    <scope>NUCLEOTIDE SEQUENCE</scope>
</reference>
<dbReference type="Proteomes" id="UP001054889">
    <property type="component" value="Unassembled WGS sequence"/>
</dbReference>
<proteinExistence type="predicted"/>
<reference evidence="1" key="1">
    <citation type="journal article" date="2018" name="DNA Res.">
        <title>Multiple hybrid de novo genome assembly of finger millet, an orphan allotetraploid crop.</title>
        <authorList>
            <person name="Hatakeyama M."/>
            <person name="Aluri S."/>
            <person name="Balachadran M.T."/>
            <person name="Sivarajan S.R."/>
            <person name="Patrignani A."/>
            <person name="Gruter S."/>
            <person name="Poveda L."/>
            <person name="Shimizu-Inatsugi R."/>
            <person name="Baeten J."/>
            <person name="Francoijs K.J."/>
            <person name="Nataraja K.N."/>
            <person name="Reddy Y.A.N."/>
            <person name="Phadnis S."/>
            <person name="Ravikumar R.L."/>
            <person name="Schlapbach R."/>
            <person name="Sreeman S.M."/>
            <person name="Shimizu K.K."/>
        </authorList>
    </citation>
    <scope>NUCLEOTIDE SEQUENCE</scope>
</reference>
<accession>A0AAV5E563</accession>
<gene>
    <name evidence="1" type="primary">gb04624</name>
    <name evidence="1" type="ORF">PR202_gb04624</name>
</gene>
<evidence type="ECO:0000313" key="1">
    <source>
        <dbReference type="EMBL" id="GJN17547.1"/>
    </source>
</evidence>
<dbReference type="PANTHER" id="PTHR33526:SF19">
    <property type="entry name" value="OS01G0766300 PROTEIN"/>
    <property type="match status" value="1"/>
</dbReference>
<sequence>MKKQNNPGCGGGCLGAPIRALSRACDSACDLYVRGMSGAARGVPSAAAGAVGRGGRSASASSMIVRASSDRVEDLVRAAARPKQGQGQGQGRRVAPVEAADATKSAAELAVSKLVSKVVVVPERKVGAAAAAMETIAEDAPCEFGACALPPLPSRRRGAAGGGGLLVKRTAGGLGAVKVGSEVLAR</sequence>
<comment type="caution">
    <text evidence="1">The sequence shown here is derived from an EMBL/GenBank/DDBJ whole genome shotgun (WGS) entry which is preliminary data.</text>
</comment>
<dbReference type="EMBL" id="BQKI01000073">
    <property type="protein sequence ID" value="GJN17547.1"/>
    <property type="molecule type" value="Genomic_DNA"/>
</dbReference>
<name>A0AAV5E563_ELECO</name>
<protein>
    <submittedName>
        <fullName evidence="1">Uncharacterized protein</fullName>
    </submittedName>
</protein>
<dbReference type="AlphaFoldDB" id="A0AAV5E563"/>
<evidence type="ECO:0000313" key="2">
    <source>
        <dbReference type="Proteomes" id="UP001054889"/>
    </source>
</evidence>
<dbReference type="PANTHER" id="PTHR33526">
    <property type="entry name" value="OS07G0123800 PROTEIN"/>
    <property type="match status" value="1"/>
</dbReference>